<protein>
    <submittedName>
        <fullName evidence="8">2OG-Fe(II) oxygenase</fullName>
    </submittedName>
</protein>
<dbReference type="SMART" id="SM00702">
    <property type="entry name" value="P4Hc"/>
    <property type="match status" value="1"/>
</dbReference>
<evidence type="ECO:0000256" key="1">
    <source>
        <dbReference type="ARBA" id="ARBA00001961"/>
    </source>
</evidence>
<evidence type="ECO:0000313" key="8">
    <source>
        <dbReference type="EMBL" id="WNZ43904.1"/>
    </source>
</evidence>
<dbReference type="GO" id="GO:0005506">
    <property type="term" value="F:iron ion binding"/>
    <property type="evidence" value="ECO:0007669"/>
    <property type="project" value="InterPro"/>
</dbReference>
<dbReference type="GO" id="GO:0051213">
    <property type="term" value="F:dioxygenase activity"/>
    <property type="evidence" value="ECO:0007669"/>
    <property type="project" value="UniProtKB-KW"/>
</dbReference>
<dbReference type="AlphaFoldDB" id="A0AA96WTC1"/>
<dbReference type="GO" id="GO:0031418">
    <property type="term" value="F:L-ascorbic acid binding"/>
    <property type="evidence" value="ECO:0007669"/>
    <property type="project" value="UniProtKB-KW"/>
</dbReference>
<evidence type="ECO:0000256" key="4">
    <source>
        <dbReference type="ARBA" id="ARBA00022964"/>
    </source>
</evidence>
<keyword evidence="4" id="KW-0223">Dioxygenase</keyword>
<dbReference type="InterPro" id="IPR005123">
    <property type="entry name" value="Oxoglu/Fe-dep_dioxygenase_dom"/>
</dbReference>
<dbReference type="Pfam" id="PF13640">
    <property type="entry name" value="2OG-FeII_Oxy_3"/>
    <property type="match status" value="1"/>
</dbReference>
<organism evidence="8">
    <name type="scientific">Leptolyngbya boryana CZ1</name>
    <dbReference type="NCBI Taxonomy" id="3060204"/>
    <lineage>
        <taxon>Bacteria</taxon>
        <taxon>Bacillati</taxon>
        <taxon>Cyanobacteriota</taxon>
        <taxon>Cyanophyceae</taxon>
        <taxon>Leptolyngbyales</taxon>
        <taxon>Leptolyngbyaceae</taxon>
        <taxon>Leptolyngbya group</taxon>
        <taxon>Leptolyngbya</taxon>
    </lineage>
</organism>
<keyword evidence="5" id="KW-0560">Oxidoreductase</keyword>
<keyword evidence="6" id="KW-0408">Iron</keyword>
<dbReference type="InterPro" id="IPR051559">
    <property type="entry name" value="HIF_prolyl_hydroxylases"/>
</dbReference>
<evidence type="ECO:0000259" key="7">
    <source>
        <dbReference type="PROSITE" id="PS51471"/>
    </source>
</evidence>
<sequence>MLCTQEHPLTEYLALTKPFVSDQLIDQESWEQIEAIAQYLPSQSTNFFGFECRLGESNARADFLLCISAGELGQAMLAGGEAPDMFVPELFQQPIWAQIREFATCWHNTLSPLHQKVSNFWLEFDVHKLSSHPPIPSCFFGSNMIYADPFADPSAHTWVTRTAIRLLQGAPLSSALEQQTFRAVNALPLGAYVFQVGLMLARGAKQVRLCIRGISTRQIIEYLETLGWSGCPVSLHNQLQELSHYAERIDLDIDIGETGIAPKIGLECYLTFQPKLQPKWSEFLQYLVTHELCLPEKQEALLDYPGFVREKTHRDQFPAHLLNLSKFLGNCSEVVFMRGLHHIKVVYQADRAIEAKAYAWVSHRLLNKQSFAQGQQVNEISVQIDNFLTDEEYHQCLEAALTRESSFLFSQVLTESHQGDISKDYDFHHRHSLICKSHLPEIVDLITQRIQEKLPDLFKQLGIAPFSPQLEVQLTAHNDGHYFKAHVDDNVPETAGRIITFVYYFYREPKPFTGGQLRVLNRSLHETIGTLGYKLIEPRNNSIVFFPSRYIHEVLPVNCPSKAFADSRFTINGWIWRAERQTDSQA</sequence>
<feature type="domain" description="Fe2OG dioxygenase" evidence="7">
    <location>
        <begin position="465"/>
        <end position="577"/>
    </location>
</feature>
<dbReference type="RefSeq" id="WP_268182232.1">
    <property type="nucleotide sequence ID" value="NZ_CP130144.1"/>
</dbReference>
<evidence type="ECO:0000256" key="5">
    <source>
        <dbReference type="ARBA" id="ARBA00023002"/>
    </source>
</evidence>
<reference evidence="8" key="2">
    <citation type="submission" date="2023-07" db="EMBL/GenBank/DDBJ databases">
        <authorList>
            <person name="Bai X.-H."/>
            <person name="Wang H.-H."/>
            <person name="Wang J."/>
            <person name="Ma M.-Y."/>
            <person name="Hu H.-H."/>
            <person name="Song Z.-L."/>
            <person name="Ma H.-G."/>
            <person name="Fan Y."/>
            <person name="Du C.-Y."/>
            <person name="Xu J.-C."/>
        </authorList>
    </citation>
    <scope>NUCLEOTIDE SEQUENCE</scope>
    <source>
        <strain evidence="8">CZ1</strain>
    </source>
</reference>
<gene>
    <name evidence="8" type="ORF">Q2T42_18885</name>
</gene>
<dbReference type="EMBL" id="CP130144">
    <property type="protein sequence ID" value="WNZ43904.1"/>
    <property type="molecule type" value="Genomic_DNA"/>
</dbReference>
<dbReference type="GO" id="GO:0016705">
    <property type="term" value="F:oxidoreductase activity, acting on paired donors, with incorporation or reduction of molecular oxygen"/>
    <property type="evidence" value="ECO:0007669"/>
    <property type="project" value="InterPro"/>
</dbReference>
<dbReference type="InterPro" id="IPR044862">
    <property type="entry name" value="Pro_4_hyd_alph_FE2OG_OXY"/>
</dbReference>
<accession>A0AA96WTC1</accession>
<dbReference type="PANTHER" id="PTHR12907">
    <property type="entry name" value="EGL NINE HOMOLOG-RELATED"/>
    <property type="match status" value="1"/>
</dbReference>
<dbReference type="Gene3D" id="2.60.120.620">
    <property type="entry name" value="q2cbj1_9rhob like domain"/>
    <property type="match status" value="1"/>
</dbReference>
<evidence type="ECO:0000256" key="6">
    <source>
        <dbReference type="ARBA" id="ARBA00023004"/>
    </source>
</evidence>
<dbReference type="PANTHER" id="PTHR12907:SF26">
    <property type="entry name" value="HIF PROLYL HYDROXYLASE, ISOFORM C"/>
    <property type="match status" value="1"/>
</dbReference>
<dbReference type="PROSITE" id="PS51471">
    <property type="entry name" value="FE2OG_OXY"/>
    <property type="match status" value="1"/>
</dbReference>
<name>A0AA96WTC1_LEPBY</name>
<evidence type="ECO:0000256" key="2">
    <source>
        <dbReference type="ARBA" id="ARBA00022723"/>
    </source>
</evidence>
<keyword evidence="2" id="KW-0479">Metal-binding</keyword>
<comment type="cofactor">
    <cofactor evidence="1">
        <name>L-ascorbate</name>
        <dbReference type="ChEBI" id="CHEBI:38290"/>
    </cofactor>
</comment>
<evidence type="ECO:0000256" key="3">
    <source>
        <dbReference type="ARBA" id="ARBA00022896"/>
    </source>
</evidence>
<proteinExistence type="predicted"/>
<dbReference type="InterPro" id="IPR006620">
    <property type="entry name" value="Pro_4_hyd_alph"/>
</dbReference>
<keyword evidence="3" id="KW-0847">Vitamin C</keyword>
<reference evidence="8" key="1">
    <citation type="journal article" date="2023" name="Plants (Basel)">
        <title>Genomic Analysis of Leptolyngbya boryana CZ1 Reveals Efficient Carbon Fixation Modules.</title>
        <authorList>
            <person name="Bai X."/>
            <person name="Wang H."/>
            <person name="Cheng W."/>
            <person name="Wang J."/>
            <person name="Ma M."/>
            <person name="Hu H."/>
            <person name="Song Z."/>
            <person name="Ma H."/>
            <person name="Fan Y."/>
            <person name="Du C."/>
            <person name="Xu J."/>
        </authorList>
    </citation>
    <scope>NUCLEOTIDE SEQUENCE</scope>
    <source>
        <strain evidence="8">CZ1</strain>
    </source>
</reference>